<dbReference type="EMBL" id="JAAVJI010000003">
    <property type="protein sequence ID" value="NJP00552.1"/>
    <property type="molecule type" value="Genomic_DNA"/>
</dbReference>
<gene>
    <name evidence="1" type="ORF">HBH25_06725</name>
</gene>
<comment type="caution">
    <text evidence="1">The sequence shown here is derived from an EMBL/GenBank/DDBJ whole genome shotgun (WGS) entry which is preliminary data.</text>
</comment>
<dbReference type="Proteomes" id="UP000746535">
    <property type="component" value="Unassembled WGS sequence"/>
</dbReference>
<evidence type="ECO:0000313" key="2">
    <source>
        <dbReference type="Proteomes" id="UP000746535"/>
    </source>
</evidence>
<name>A0ABX0YBD7_9PSED</name>
<reference evidence="1 2" key="1">
    <citation type="submission" date="2020-03" db="EMBL/GenBank/DDBJ databases">
        <authorList>
            <person name="Wang L."/>
            <person name="He N."/>
            <person name="Li Y."/>
            <person name="Fang Y."/>
            <person name="Zhang F."/>
        </authorList>
    </citation>
    <scope>NUCLEOTIDE SEQUENCE [LARGE SCALE GENOMIC DNA]</scope>
    <source>
        <strain evidence="2">hsmgli-8</strain>
    </source>
</reference>
<proteinExistence type="predicted"/>
<organism evidence="1 2">
    <name type="scientific">Pseudomonas quercus</name>
    <dbReference type="NCBI Taxonomy" id="2722792"/>
    <lineage>
        <taxon>Bacteria</taxon>
        <taxon>Pseudomonadati</taxon>
        <taxon>Pseudomonadota</taxon>
        <taxon>Gammaproteobacteria</taxon>
        <taxon>Pseudomonadales</taxon>
        <taxon>Pseudomonadaceae</taxon>
        <taxon>Pseudomonas</taxon>
    </lineage>
</organism>
<accession>A0ABX0YBD7</accession>
<dbReference type="RefSeq" id="WP_168082793.1">
    <property type="nucleotide sequence ID" value="NZ_JAAVJI010000003.1"/>
</dbReference>
<evidence type="ECO:0000313" key="1">
    <source>
        <dbReference type="EMBL" id="NJP00552.1"/>
    </source>
</evidence>
<sequence>MINDISVAGSGLLSFAADISERERSTVIYAIRHAQQAASDLYEQQSSADWFEFFCRQLRFLGWDAAPPSEPFKPNRGRQRVLEAAVEKMRERDPHFHSLAVAGVQALQADEPGLLLFERYARRHHYGMFQLLPCARSRLASGVGVVDLLVYHEELDMRDTSPCCLIKDTPPPAITARLQLVRVDTRALEATWLPKIKARFAKPWEDGTYMRLLAAS</sequence>
<keyword evidence="2" id="KW-1185">Reference proteome</keyword>
<protein>
    <submittedName>
        <fullName evidence="1">Uncharacterized protein</fullName>
    </submittedName>
</protein>